<evidence type="ECO:0000313" key="1">
    <source>
        <dbReference type="EMBL" id="MBC2398546.1"/>
    </source>
</evidence>
<name>A0A923J0R2_CLOTT</name>
<comment type="caution">
    <text evidence="1">The sequence shown here is derived from an EMBL/GenBank/DDBJ whole genome shotgun (WGS) entry which is preliminary data.</text>
</comment>
<dbReference type="Proteomes" id="UP000563151">
    <property type="component" value="Unassembled WGS sequence"/>
</dbReference>
<evidence type="ECO:0008006" key="3">
    <source>
        <dbReference type="Google" id="ProtNLM"/>
    </source>
</evidence>
<gene>
    <name evidence="1" type="ORF">HGG79_12295</name>
</gene>
<evidence type="ECO:0000313" key="2">
    <source>
        <dbReference type="Proteomes" id="UP000563151"/>
    </source>
</evidence>
<sequence>MNKIDKSLSIKQQAIQAHYLRNKYRTEARKLMRDRKLAKHLDINNHNLPFEYYENKYLKQGYSNDSLYEKILDASTRSNKMVNKKLGIV</sequence>
<protein>
    <recommendedName>
        <fullName evidence="3">Rhs family protein</fullName>
    </recommendedName>
</protein>
<accession>A0A923J0R2</accession>
<dbReference type="EMBL" id="JAAZWO010000015">
    <property type="protein sequence ID" value="MBC2398546.1"/>
    <property type="molecule type" value="Genomic_DNA"/>
</dbReference>
<organism evidence="1 2">
    <name type="scientific">Clostridium tetanomorphum</name>
    <dbReference type="NCBI Taxonomy" id="1553"/>
    <lineage>
        <taxon>Bacteria</taxon>
        <taxon>Bacillati</taxon>
        <taxon>Bacillota</taxon>
        <taxon>Clostridia</taxon>
        <taxon>Eubacteriales</taxon>
        <taxon>Clostridiaceae</taxon>
        <taxon>Clostridium</taxon>
    </lineage>
</organism>
<dbReference type="AlphaFoldDB" id="A0A923J0R2"/>
<keyword evidence="2" id="KW-1185">Reference proteome</keyword>
<reference evidence="1 2" key="1">
    <citation type="submission" date="2020-04" db="EMBL/GenBank/DDBJ databases">
        <title>Genomic insights into acetone-butanol-ethanol (ABE) fermentation by sequencing solventogenic clostridia strains.</title>
        <authorList>
            <person name="Brown S."/>
        </authorList>
    </citation>
    <scope>NUCLEOTIDE SEQUENCE [LARGE SCALE GENOMIC DNA]</scope>
    <source>
        <strain evidence="1 2">DJ011</strain>
    </source>
</reference>
<proteinExistence type="predicted"/>